<comment type="caution">
    <text evidence="6">The sequence shown here is derived from an EMBL/GenBank/DDBJ whole genome shotgun (WGS) entry which is preliminary data.</text>
</comment>
<dbReference type="InterPro" id="IPR019888">
    <property type="entry name" value="Tscrpt_reg_AsnC-like"/>
</dbReference>
<dbReference type="SUPFAM" id="SSF54909">
    <property type="entry name" value="Dimeric alpha+beta barrel"/>
    <property type="match status" value="1"/>
</dbReference>
<keyword evidence="7" id="KW-1185">Reference proteome</keyword>
<dbReference type="Pfam" id="PF01037">
    <property type="entry name" value="AsnC_trans_reg"/>
    <property type="match status" value="1"/>
</dbReference>
<feature type="domain" description="Transcription regulator AsnC/Lrp ligand binding" evidence="4">
    <location>
        <begin position="72"/>
        <end position="139"/>
    </location>
</feature>
<feature type="domain" description="HTH asnC-type" evidence="5">
    <location>
        <begin position="184"/>
        <end position="219"/>
    </location>
</feature>
<proteinExistence type="predicted"/>
<dbReference type="InterPro" id="IPR000485">
    <property type="entry name" value="AsnC-type_HTH_dom"/>
</dbReference>
<evidence type="ECO:0000313" key="6">
    <source>
        <dbReference type="EMBL" id="GAA1776945.1"/>
    </source>
</evidence>
<evidence type="ECO:0000256" key="3">
    <source>
        <dbReference type="ARBA" id="ARBA00023163"/>
    </source>
</evidence>
<dbReference type="Gene3D" id="3.30.70.920">
    <property type="match status" value="1"/>
</dbReference>
<gene>
    <name evidence="6" type="ORF">GCM10009768_01820</name>
</gene>
<evidence type="ECO:0000256" key="2">
    <source>
        <dbReference type="ARBA" id="ARBA00023125"/>
    </source>
</evidence>
<reference evidence="6 7" key="1">
    <citation type="journal article" date="2019" name="Int. J. Syst. Evol. Microbiol.">
        <title>The Global Catalogue of Microorganisms (GCM) 10K type strain sequencing project: providing services to taxonomists for standard genome sequencing and annotation.</title>
        <authorList>
            <consortium name="The Broad Institute Genomics Platform"/>
            <consortium name="The Broad Institute Genome Sequencing Center for Infectious Disease"/>
            <person name="Wu L."/>
            <person name="Ma J."/>
        </authorList>
    </citation>
    <scope>NUCLEOTIDE SEQUENCE [LARGE SCALE GENOMIC DNA]</scope>
    <source>
        <strain evidence="6 7">JCM 14736</strain>
    </source>
</reference>
<evidence type="ECO:0000259" key="5">
    <source>
        <dbReference type="Pfam" id="PF13404"/>
    </source>
</evidence>
<dbReference type="InterPro" id="IPR011008">
    <property type="entry name" value="Dimeric_a/b-barrel"/>
</dbReference>
<dbReference type="Pfam" id="PF13404">
    <property type="entry name" value="HTH_AsnC-type"/>
    <property type="match status" value="2"/>
</dbReference>
<evidence type="ECO:0000313" key="7">
    <source>
        <dbReference type="Proteomes" id="UP001500851"/>
    </source>
</evidence>
<keyword evidence="2" id="KW-0238">DNA-binding</keyword>
<evidence type="ECO:0000256" key="1">
    <source>
        <dbReference type="ARBA" id="ARBA00023015"/>
    </source>
</evidence>
<dbReference type="InterPro" id="IPR036390">
    <property type="entry name" value="WH_DNA-bd_sf"/>
</dbReference>
<name>A0ABN2L7R3_9MICO</name>
<dbReference type="SUPFAM" id="SSF46785">
    <property type="entry name" value="Winged helix' DNA-binding domain"/>
    <property type="match status" value="1"/>
</dbReference>
<organism evidence="6 7">
    <name type="scientific">Leucobacter iarius</name>
    <dbReference type="NCBI Taxonomy" id="333963"/>
    <lineage>
        <taxon>Bacteria</taxon>
        <taxon>Bacillati</taxon>
        <taxon>Actinomycetota</taxon>
        <taxon>Actinomycetes</taxon>
        <taxon>Micrococcales</taxon>
        <taxon>Microbacteriaceae</taxon>
        <taxon>Leucobacter</taxon>
    </lineage>
</organism>
<dbReference type="InterPro" id="IPR019887">
    <property type="entry name" value="Tscrpt_reg_AsnC/Lrp_C"/>
</dbReference>
<dbReference type="SMART" id="SM00344">
    <property type="entry name" value="HTH_ASNC"/>
    <property type="match status" value="1"/>
</dbReference>
<protein>
    <submittedName>
        <fullName evidence="6">Lrp/AsnC family transcriptional regulator</fullName>
    </submittedName>
</protein>
<dbReference type="PANTHER" id="PTHR30154">
    <property type="entry name" value="LEUCINE-RESPONSIVE REGULATORY PROTEIN"/>
    <property type="match status" value="1"/>
</dbReference>
<accession>A0ABN2L7R3</accession>
<keyword evidence="1" id="KW-0805">Transcription regulation</keyword>
<dbReference type="EMBL" id="BAAAOB010000001">
    <property type="protein sequence ID" value="GAA1776945.1"/>
    <property type="molecule type" value="Genomic_DNA"/>
</dbReference>
<dbReference type="RefSeq" id="WP_344028110.1">
    <property type="nucleotide sequence ID" value="NZ_BAAAOB010000001.1"/>
</dbReference>
<dbReference type="PANTHER" id="PTHR30154:SF34">
    <property type="entry name" value="TRANSCRIPTIONAL REGULATOR AZLB"/>
    <property type="match status" value="1"/>
</dbReference>
<dbReference type="InterPro" id="IPR036388">
    <property type="entry name" value="WH-like_DNA-bd_sf"/>
</dbReference>
<keyword evidence="3" id="KW-0804">Transcription</keyword>
<sequence length="342" mass="36898">MPENLDSALEALDLQILNAMQLDPRIPWNAVARVVGVDAATVARRWARIESEGRAWISLTEGPRRMPVAAFIEFSCEPGRVLEVADRVAVDDRVASLDLTAGRRDLLATLFARTEDALADHVLSELGALPGVRSMQTHVLDRIMRIGSDWSLGTLSAEQRARIPMPRPPRAGSAKRVDPALADALVELLRRDGRASFAELGAALGISAQRAADAVARLRRSGDVVLRVDVALRQSNWPVAAWYFIQAPAETVIGSSAALADLDAVQVAASVTGPYPLIVAAGATSRAEALDFEAQLERRLPRARVADRSLILRVRKHLGRALDARGLARSATAEQNGWTGPD</sequence>
<evidence type="ECO:0000259" key="4">
    <source>
        <dbReference type="Pfam" id="PF01037"/>
    </source>
</evidence>
<dbReference type="Proteomes" id="UP001500851">
    <property type="component" value="Unassembled WGS sequence"/>
</dbReference>
<dbReference type="Gene3D" id="1.10.10.10">
    <property type="entry name" value="Winged helix-like DNA-binding domain superfamily/Winged helix DNA-binding domain"/>
    <property type="match status" value="2"/>
</dbReference>
<feature type="domain" description="HTH asnC-type" evidence="5">
    <location>
        <begin position="11"/>
        <end position="48"/>
    </location>
</feature>